<protein>
    <recommendedName>
        <fullName evidence="3">NAB domain-containing protein</fullName>
    </recommendedName>
</protein>
<accession>A0A9Q0QNU9</accession>
<dbReference type="AlphaFoldDB" id="A0A9Q0QNU9"/>
<proteinExistence type="inferred from homology"/>
<evidence type="ECO:0000313" key="4">
    <source>
        <dbReference type="EMBL" id="KAJ4966418.1"/>
    </source>
</evidence>
<dbReference type="GO" id="GO:0005886">
    <property type="term" value="C:plasma membrane"/>
    <property type="evidence" value="ECO:0007669"/>
    <property type="project" value="TreeGrafter"/>
</dbReference>
<dbReference type="GO" id="GO:0051015">
    <property type="term" value="F:actin filament binding"/>
    <property type="evidence" value="ECO:0007669"/>
    <property type="project" value="TreeGrafter"/>
</dbReference>
<comment type="caution">
    <text evidence="4">The sequence shown here is derived from an EMBL/GenBank/DDBJ whole genome shotgun (WGS) entry which is preliminary data.</text>
</comment>
<keyword evidence="5" id="KW-1185">Reference proteome</keyword>
<dbReference type="Pfam" id="PF07765">
    <property type="entry name" value="KIP1"/>
    <property type="match status" value="1"/>
</dbReference>
<name>A0A9Q0QNU9_9MAGN</name>
<evidence type="ECO:0000259" key="3">
    <source>
        <dbReference type="PROSITE" id="PS51774"/>
    </source>
</evidence>
<dbReference type="PROSITE" id="PS51774">
    <property type="entry name" value="NAB"/>
    <property type="match status" value="1"/>
</dbReference>
<evidence type="ECO:0000256" key="1">
    <source>
        <dbReference type="ARBA" id="ARBA00023054"/>
    </source>
</evidence>
<dbReference type="InterPro" id="IPR051861">
    <property type="entry name" value="NET_actin-binding_domain"/>
</dbReference>
<dbReference type="Proteomes" id="UP001141806">
    <property type="component" value="Unassembled WGS sequence"/>
</dbReference>
<dbReference type="OrthoDB" id="1924020at2759"/>
<dbReference type="EMBL" id="JAMYWD010000007">
    <property type="protein sequence ID" value="KAJ4966418.1"/>
    <property type="molecule type" value="Genomic_DNA"/>
</dbReference>
<evidence type="ECO:0000313" key="5">
    <source>
        <dbReference type="Proteomes" id="UP001141806"/>
    </source>
</evidence>
<dbReference type="PANTHER" id="PTHR32258">
    <property type="entry name" value="PROTEIN NETWORKED 4A"/>
    <property type="match status" value="1"/>
</dbReference>
<feature type="domain" description="NAB" evidence="3">
    <location>
        <begin position="96"/>
        <end position="142"/>
    </location>
</feature>
<organism evidence="4 5">
    <name type="scientific">Protea cynaroides</name>
    <dbReference type="NCBI Taxonomy" id="273540"/>
    <lineage>
        <taxon>Eukaryota</taxon>
        <taxon>Viridiplantae</taxon>
        <taxon>Streptophyta</taxon>
        <taxon>Embryophyta</taxon>
        <taxon>Tracheophyta</taxon>
        <taxon>Spermatophyta</taxon>
        <taxon>Magnoliopsida</taxon>
        <taxon>Proteales</taxon>
        <taxon>Proteaceae</taxon>
        <taxon>Protea</taxon>
    </lineage>
</organism>
<comment type="similarity">
    <text evidence="2">Belongs to the NET family.</text>
</comment>
<evidence type="ECO:0000256" key="2">
    <source>
        <dbReference type="ARBA" id="ARBA00038006"/>
    </source>
</evidence>
<sequence>MNILFRDANTTIIVLFHFHLPQNTHFLCLFFSISNYFPDPKMQTRVNGWEGFDLERKEGMEGLQTGGSFFCFPQYFNPALALLFCHPDPKSQNSFIEEDADSFARMAEMYYRKRLELMKLIGEFYRAYRALAERYDHEKNTS</sequence>
<dbReference type="InterPro" id="IPR011684">
    <property type="entry name" value="NAB"/>
</dbReference>
<reference evidence="4" key="1">
    <citation type="journal article" date="2023" name="Plant J.">
        <title>The genome of the king protea, Protea cynaroides.</title>
        <authorList>
            <person name="Chang J."/>
            <person name="Duong T.A."/>
            <person name="Schoeman C."/>
            <person name="Ma X."/>
            <person name="Roodt D."/>
            <person name="Barker N."/>
            <person name="Li Z."/>
            <person name="Van de Peer Y."/>
            <person name="Mizrachi E."/>
        </authorList>
    </citation>
    <scope>NUCLEOTIDE SEQUENCE</scope>
    <source>
        <tissue evidence="4">Young leaves</tissue>
    </source>
</reference>
<keyword evidence="1" id="KW-0175">Coiled coil</keyword>
<dbReference type="PANTHER" id="PTHR32258:SF6">
    <property type="entry name" value="PROTEIN NETWORKED 1A"/>
    <property type="match status" value="1"/>
</dbReference>
<gene>
    <name evidence="4" type="ORF">NE237_018267</name>
</gene>